<dbReference type="Pfam" id="PF00532">
    <property type="entry name" value="Peripla_BP_1"/>
    <property type="match status" value="1"/>
</dbReference>
<dbReference type="PaxDb" id="610130-Closa_3212"/>
<dbReference type="SUPFAM" id="SSF53822">
    <property type="entry name" value="Periplasmic binding protein-like I"/>
    <property type="match status" value="1"/>
</dbReference>
<organism evidence="6 7">
    <name type="scientific">Lacrimispora saccharolytica (strain ATCC 35040 / DSM 2544 / NRCC 2533 / WM1)</name>
    <name type="common">Clostridium saccharolyticum</name>
    <dbReference type="NCBI Taxonomy" id="610130"/>
    <lineage>
        <taxon>Bacteria</taxon>
        <taxon>Bacillati</taxon>
        <taxon>Bacillota</taxon>
        <taxon>Clostridia</taxon>
        <taxon>Lachnospirales</taxon>
        <taxon>Lachnospiraceae</taxon>
        <taxon>Lacrimispora</taxon>
    </lineage>
</organism>
<dbReference type="Gene3D" id="1.10.10.10">
    <property type="entry name" value="Winged helix-like DNA-binding domain superfamily/Winged helix DNA-binding domain"/>
    <property type="match status" value="1"/>
</dbReference>
<evidence type="ECO:0000313" key="7">
    <source>
        <dbReference type="Proteomes" id="UP000001662"/>
    </source>
</evidence>
<evidence type="ECO:0000256" key="4">
    <source>
        <dbReference type="ARBA" id="ARBA00023163"/>
    </source>
</evidence>
<dbReference type="InterPro" id="IPR036388">
    <property type="entry name" value="WH-like_DNA-bd_sf"/>
</dbReference>
<keyword evidence="2" id="KW-0805">Transcription regulation</keyword>
<reference evidence="6" key="1">
    <citation type="submission" date="2010-07" db="EMBL/GenBank/DDBJ databases">
        <title>Complete sequence of Clostridium saccharolyticum WM1.</title>
        <authorList>
            <consortium name="US DOE Joint Genome Institute"/>
            <person name="Lucas S."/>
            <person name="Copeland A."/>
            <person name="Lapidus A."/>
            <person name="Cheng J.-F."/>
            <person name="Bruce D."/>
            <person name="Goodwin L."/>
            <person name="Pitluck S."/>
            <person name="Chertkov O."/>
            <person name="Detter J.C."/>
            <person name="Han C."/>
            <person name="Tapia R."/>
            <person name="Land M."/>
            <person name="Hauser L."/>
            <person name="Chang Y.-J."/>
            <person name="Jeffries C."/>
            <person name="Kyrpides N."/>
            <person name="Ivanova N."/>
            <person name="Mikhailova N."/>
            <person name="Mouttaki H."/>
            <person name="Lin L."/>
            <person name="Zhou J."/>
            <person name="Hemme C.L."/>
            <person name="Woyke T."/>
        </authorList>
    </citation>
    <scope>NUCLEOTIDE SEQUENCE [LARGE SCALE GENOMIC DNA]</scope>
    <source>
        <strain evidence="6">WM1</strain>
    </source>
</reference>
<dbReference type="InterPro" id="IPR001761">
    <property type="entry name" value="Peripla_BP/Lac1_sug-bd_dom"/>
</dbReference>
<evidence type="ECO:0000256" key="1">
    <source>
        <dbReference type="ARBA" id="ARBA00022491"/>
    </source>
</evidence>
<feature type="domain" description="HTH gntR-type" evidence="5">
    <location>
        <begin position="5"/>
        <end position="73"/>
    </location>
</feature>
<dbReference type="SUPFAM" id="SSF46785">
    <property type="entry name" value="Winged helix' DNA-binding domain"/>
    <property type="match status" value="1"/>
</dbReference>
<dbReference type="AlphaFoldDB" id="D9R8L3"/>
<dbReference type="InterPro" id="IPR036390">
    <property type="entry name" value="WH_DNA-bd_sf"/>
</dbReference>
<dbReference type="GO" id="GO:0000976">
    <property type="term" value="F:transcription cis-regulatory region binding"/>
    <property type="evidence" value="ECO:0007669"/>
    <property type="project" value="TreeGrafter"/>
</dbReference>
<dbReference type="PANTHER" id="PTHR30146">
    <property type="entry name" value="LACI-RELATED TRANSCRIPTIONAL REPRESSOR"/>
    <property type="match status" value="1"/>
</dbReference>
<dbReference type="GO" id="GO:0003700">
    <property type="term" value="F:DNA-binding transcription factor activity"/>
    <property type="evidence" value="ECO:0007669"/>
    <property type="project" value="InterPro"/>
</dbReference>
<protein>
    <submittedName>
        <fullName evidence="6">Transcriptional regulator, GntR family with LacI sensor</fullName>
    </submittedName>
</protein>
<sequence>MEKEQFLYKKVYLDLKNKILTGELTEGACLPQTGELASEYGVSTITITNALNALRTEGYLNRIKGKGSFIQLPARDVETFEDSFDGSGEQCEIRAGDKMLGLVLEHVSSCFGLDMMYAMDAIAAEAGYKLCVRFSYGEREKETEEIEFLKELGVSGIIVMPCHGLYYNTEILKLVIEEFPMVLIDKNMEGIPVPSVRTDNHLAMKELVDHLVRKGNKKIGFITFSENGTSSLKDRRKGFLEAIRAAGMEHMKECCLEGSEKIKIYSDDFDSGIKEMIDQYFNENEDLDAVICAEYGIARWLGNRKGITVCCIDEDYLSPGGPKFTHIRQNEKKIAFEAIDILLKQVEKDLSCSQMDCLVPGIFCEC</sequence>
<dbReference type="EMBL" id="CP002109">
    <property type="protein sequence ID" value="ADL05742.1"/>
    <property type="molecule type" value="Genomic_DNA"/>
</dbReference>
<keyword evidence="7" id="KW-1185">Reference proteome</keyword>
<evidence type="ECO:0000313" key="6">
    <source>
        <dbReference type="EMBL" id="ADL05742.1"/>
    </source>
</evidence>
<dbReference type="PROSITE" id="PS50949">
    <property type="entry name" value="HTH_GNTR"/>
    <property type="match status" value="1"/>
</dbReference>
<dbReference type="STRING" id="610130.Closa_3212"/>
<evidence type="ECO:0000256" key="2">
    <source>
        <dbReference type="ARBA" id="ARBA00023015"/>
    </source>
</evidence>
<keyword evidence="3" id="KW-0238">DNA-binding</keyword>
<name>D9R8L3_LACSW</name>
<dbReference type="CDD" id="cd06267">
    <property type="entry name" value="PBP1_LacI_sugar_binding-like"/>
    <property type="match status" value="1"/>
</dbReference>
<dbReference type="HOGENOM" id="CLU_037628_15_0_9"/>
<accession>D9R8L3</accession>
<dbReference type="Gene3D" id="3.40.50.2300">
    <property type="match status" value="2"/>
</dbReference>
<dbReference type="CDD" id="cd07377">
    <property type="entry name" value="WHTH_GntR"/>
    <property type="match status" value="1"/>
</dbReference>
<dbReference type="Pfam" id="PF00392">
    <property type="entry name" value="GntR"/>
    <property type="match status" value="1"/>
</dbReference>
<keyword evidence="4" id="KW-0804">Transcription</keyword>
<dbReference type="InterPro" id="IPR028082">
    <property type="entry name" value="Peripla_BP_I"/>
</dbReference>
<dbReference type="OrthoDB" id="9796186at2"/>
<gene>
    <name evidence="6" type="ordered locus">Closa_3212</name>
</gene>
<keyword evidence="1" id="KW-0678">Repressor</keyword>
<dbReference type="SMART" id="SM00345">
    <property type="entry name" value="HTH_GNTR"/>
    <property type="match status" value="1"/>
</dbReference>
<dbReference type="InterPro" id="IPR000524">
    <property type="entry name" value="Tscrpt_reg_HTH_GntR"/>
</dbReference>
<evidence type="ECO:0000256" key="3">
    <source>
        <dbReference type="ARBA" id="ARBA00023125"/>
    </source>
</evidence>
<proteinExistence type="predicted"/>
<dbReference type="eggNOG" id="COG1609">
    <property type="taxonomic scope" value="Bacteria"/>
</dbReference>
<dbReference type="PANTHER" id="PTHR30146:SF95">
    <property type="entry name" value="RIBOSE OPERON REPRESSOR"/>
    <property type="match status" value="1"/>
</dbReference>
<evidence type="ECO:0000259" key="5">
    <source>
        <dbReference type="PROSITE" id="PS50949"/>
    </source>
</evidence>
<dbReference type="Proteomes" id="UP000001662">
    <property type="component" value="Chromosome"/>
</dbReference>
<dbReference type="KEGG" id="csh:Closa_3212"/>
<dbReference type="RefSeq" id="WP_013273812.1">
    <property type="nucleotide sequence ID" value="NC_014376.1"/>
</dbReference>